<keyword evidence="5 11" id="KW-1133">Transmembrane helix</keyword>
<name>A0ABM8RTP2_9BACT</name>
<feature type="transmembrane region" description="Helical" evidence="11">
    <location>
        <begin position="85"/>
        <end position="108"/>
    </location>
</feature>
<proteinExistence type="predicted"/>
<dbReference type="PANTHER" id="PTHR43562:SF3">
    <property type="entry name" value="SODIUM ION_PROTON EXCHANGER (EUROFUNG)"/>
    <property type="match status" value="1"/>
</dbReference>
<dbReference type="PANTHER" id="PTHR43562">
    <property type="entry name" value="NAPA-TYPE SODIUM/HYDROGEN ANTIPORTER"/>
    <property type="match status" value="1"/>
</dbReference>
<keyword evidence="6" id="KW-0915">Sodium</keyword>
<organism evidence="13 14">
    <name type="scientific">Nitrospira defluvii</name>
    <dbReference type="NCBI Taxonomy" id="330214"/>
    <lineage>
        <taxon>Bacteria</taxon>
        <taxon>Pseudomonadati</taxon>
        <taxon>Nitrospirota</taxon>
        <taxon>Nitrospiria</taxon>
        <taxon>Nitrospirales</taxon>
        <taxon>Nitrospiraceae</taxon>
        <taxon>Nitrospira</taxon>
    </lineage>
</organism>
<evidence type="ECO:0000256" key="7">
    <source>
        <dbReference type="ARBA" id="ARBA00023065"/>
    </source>
</evidence>
<protein>
    <submittedName>
        <fullName evidence="13">Sodium/hydrogen exchanger</fullName>
    </submittedName>
</protein>
<feature type="transmembrane region" description="Helical" evidence="11">
    <location>
        <begin position="6"/>
        <end position="23"/>
    </location>
</feature>
<feature type="transmembrane region" description="Helical" evidence="11">
    <location>
        <begin position="173"/>
        <end position="196"/>
    </location>
</feature>
<evidence type="ECO:0000313" key="14">
    <source>
        <dbReference type="Proteomes" id="UP000675880"/>
    </source>
</evidence>
<dbReference type="InterPro" id="IPR006153">
    <property type="entry name" value="Cation/H_exchanger_TM"/>
</dbReference>
<accession>A0ABM8RTP2</accession>
<dbReference type="Proteomes" id="UP000675880">
    <property type="component" value="Unassembled WGS sequence"/>
</dbReference>
<keyword evidence="14" id="KW-1185">Reference proteome</keyword>
<dbReference type="InterPro" id="IPR038770">
    <property type="entry name" value="Na+/solute_symporter_sf"/>
</dbReference>
<evidence type="ECO:0000256" key="5">
    <source>
        <dbReference type="ARBA" id="ARBA00022989"/>
    </source>
</evidence>
<feature type="region of interest" description="Disordered" evidence="10">
    <location>
        <begin position="376"/>
        <end position="398"/>
    </location>
</feature>
<comment type="caution">
    <text evidence="13">The sequence shown here is derived from an EMBL/GenBank/DDBJ whole genome shotgun (WGS) entry which is preliminary data.</text>
</comment>
<keyword evidence="7" id="KW-0406">Ion transport</keyword>
<feature type="transmembrane region" description="Helical" evidence="11">
    <location>
        <begin position="347"/>
        <end position="365"/>
    </location>
</feature>
<feature type="transmembrane region" description="Helical" evidence="11">
    <location>
        <begin position="52"/>
        <end position="73"/>
    </location>
</feature>
<keyword evidence="8 11" id="KW-0472">Membrane</keyword>
<reference evidence="13 14" key="1">
    <citation type="submission" date="2021-02" db="EMBL/GenBank/DDBJ databases">
        <authorList>
            <person name="Han P."/>
        </authorList>
    </citation>
    <scope>NUCLEOTIDE SEQUENCE [LARGE SCALE GENOMIC DNA]</scope>
    <source>
        <strain evidence="13">Candidatus Nitrospira sp. ZN2</strain>
    </source>
</reference>
<feature type="compositionally biased region" description="Polar residues" evidence="10">
    <location>
        <begin position="383"/>
        <end position="398"/>
    </location>
</feature>
<feature type="transmembrane region" description="Helical" evidence="11">
    <location>
        <begin position="147"/>
        <end position="167"/>
    </location>
</feature>
<keyword evidence="3" id="KW-0050">Antiport</keyword>
<dbReference type="RefSeq" id="WP_213043126.1">
    <property type="nucleotide sequence ID" value="NZ_CAJNBJ010000017.1"/>
</dbReference>
<keyword evidence="2" id="KW-0813">Transport</keyword>
<sequence>MGTESLWLVATLWIGLALIASLISLRFGLSVALVEIVVGTAGGNLLTLRSTAWIDFLAAAGSVLLTFLAGAELDLDTVRTRWKETFSIGLASFLTPFLGAMGAAYWIAGWSLQASEIAGIALSTTSVAVVYAVMLERGYNRTDLGKVILAACFVTDLGTVLALGLLFARYDWWLLAFVLAMSVLLWQLPSVARRFFAAVGTRLSEPDLKFILVILCGMGALATLAQSEAVLPAYLLGMALAPLCLSYPTVIHRMRVIAFSILTPFYFLKAGTLVDAHAVLGAWLLIVLLLGVKIATKFVGVWPLAHAFRFGKREGLYTTLLMSTGLTFGTISALYGLTHGVINQEQYAVLVAVVILSAIVPTVIAERWFDPGLTPTEEGFNGTAKTQPTSLSQEMPIV</sequence>
<evidence type="ECO:0000313" key="13">
    <source>
        <dbReference type="EMBL" id="CAE6770964.1"/>
    </source>
</evidence>
<keyword evidence="9" id="KW-0739">Sodium transport</keyword>
<feature type="transmembrane region" description="Helical" evidence="11">
    <location>
        <begin position="114"/>
        <end position="135"/>
    </location>
</feature>
<feature type="transmembrane region" description="Helical" evidence="11">
    <location>
        <begin position="208"/>
        <end position="225"/>
    </location>
</feature>
<comment type="subcellular location">
    <subcellularLocation>
        <location evidence="1">Membrane</location>
        <topology evidence="1">Multi-pass membrane protein</topology>
    </subcellularLocation>
</comment>
<evidence type="ECO:0000256" key="1">
    <source>
        <dbReference type="ARBA" id="ARBA00004141"/>
    </source>
</evidence>
<gene>
    <name evidence="13" type="ORF">NSPZN2_40284</name>
</gene>
<evidence type="ECO:0000256" key="2">
    <source>
        <dbReference type="ARBA" id="ARBA00022448"/>
    </source>
</evidence>
<dbReference type="EMBL" id="CAJNBJ010000017">
    <property type="protein sequence ID" value="CAE6770964.1"/>
    <property type="molecule type" value="Genomic_DNA"/>
</dbReference>
<evidence type="ECO:0000256" key="8">
    <source>
        <dbReference type="ARBA" id="ARBA00023136"/>
    </source>
</evidence>
<evidence type="ECO:0000256" key="11">
    <source>
        <dbReference type="SAM" id="Phobius"/>
    </source>
</evidence>
<feature type="transmembrane region" description="Helical" evidence="11">
    <location>
        <begin position="316"/>
        <end position="335"/>
    </location>
</feature>
<keyword evidence="4 11" id="KW-0812">Transmembrane</keyword>
<dbReference type="Pfam" id="PF00999">
    <property type="entry name" value="Na_H_Exchanger"/>
    <property type="match status" value="1"/>
</dbReference>
<evidence type="ECO:0000256" key="9">
    <source>
        <dbReference type="ARBA" id="ARBA00023201"/>
    </source>
</evidence>
<dbReference type="Gene3D" id="1.20.1530.20">
    <property type="match status" value="1"/>
</dbReference>
<evidence type="ECO:0000256" key="4">
    <source>
        <dbReference type="ARBA" id="ARBA00022692"/>
    </source>
</evidence>
<evidence type="ECO:0000259" key="12">
    <source>
        <dbReference type="Pfam" id="PF00999"/>
    </source>
</evidence>
<evidence type="ECO:0000256" key="6">
    <source>
        <dbReference type="ARBA" id="ARBA00023053"/>
    </source>
</evidence>
<feature type="transmembrane region" description="Helical" evidence="11">
    <location>
        <begin position="231"/>
        <end position="249"/>
    </location>
</feature>
<feature type="transmembrane region" description="Helical" evidence="11">
    <location>
        <begin position="280"/>
        <end position="304"/>
    </location>
</feature>
<evidence type="ECO:0000256" key="10">
    <source>
        <dbReference type="SAM" id="MobiDB-lite"/>
    </source>
</evidence>
<feature type="domain" description="Cation/H+ exchanger transmembrane" evidence="12">
    <location>
        <begin position="16"/>
        <end position="363"/>
    </location>
</feature>
<evidence type="ECO:0000256" key="3">
    <source>
        <dbReference type="ARBA" id="ARBA00022449"/>
    </source>
</evidence>